<proteinExistence type="predicted"/>
<evidence type="ECO:0000313" key="1">
    <source>
        <dbReference type="EMBL" id="KOG43279.1"/>
    </source>
</evidence>
<organism evidence="1 2">
    <name type="scientific">Streptomyces resistomycificus</name>
    <dbReference type="NCBI Taxonomy" id="67356"/>
    <lineage>
        <taxon>Bacteria</taxon>
        <taxon>Bacillati</taxon>
        <taxon>Actinomycetota</taxon>
        <taxon>Actinomycetes</taxon>
        <taxon>Kitasatosporales</taxon>
        <taxon>Streptomycetaceae</taxon>
        <taxon>Streptomyces</taxon>
        <taxon>Streptomyces aurantiacus group</taxon>
    </lineage>
</organism>
<reference evidence="2" key="1">
    <citation type="submission" date="2015-07" db="EMBL/GenBank/DDBJ databases">
        <authorList>
            <person name="Ju K.-S."/>
            <person name="Doroghazi J.R."/>
            <person name="Metcalf W.W."/>
        </authorList>
    </citation>
    <scope>NUCLEOTIDE SEQUENCE [LARGE SCALE GENOMIC DNA]</scope>
    <source>
        <strain evidence="2">NRRL 2290</strain>
    </source>
</reference>
<dbReference type="EMBL" id="LGUS01000007">
    <property type="protein sequence ID" value="KOG43279.1"/>
    <property type="molecule type" value="Genomic_DNA"/>
</dbReference>
<dbReference type="AlphaFoldDB" id="A0A0L8LYX1"/>
<accession>A0A0L8LYX1</accession>
<sequence length="77" mass="7676">MQAAAPAAQRLGGEDAGTADEEVLGILQRRSGHGDHRAAESVVAGVAAAAVLGVLDDTQDLAGEMPPQGVVSSDLLD</sequence>
<dbReference type="STRING" id="67356.AQJ84_20040"/>
<evidence type="ECO:0000313" key="2">
    <source>
        <dbReference type="Proteomes" id="UP000037251"/>
    </source>
</evidence>
<dbReference type="Proteomes" id="UP000037251">
    <property type="component" value="Unassembled WGS sequence"/>
</dbReference>
<keyword evidence="2" id="KW-1185">Reference proteome</keyword>
<dbReference type="PATRIC" id="fig|67356.5.peg.462"/>
<name>A0A0L8LYX1_9ACTN</name>
<gene>
    <name evidence="1" type="ORF">ADK37_02150</name>
</gene>
<comment type="caution">
    <text evidence="1">The sequence shown here is derived from an EMBL/GenBank/DDBJ whole genome shotgun (WGS) entry which is preliminary data.</text>
</comment>
<protein>
    <submittedName>
        <fullName evidence="1">Uncharacterized protein</fullName>
    </submittedName>
</protein>